<feature type="region of interest" description="Disordered" evidence="1">
    <location>
        <begin position="67"/>
        <end position="91"/>
    </location>
</feature>
<evidence type="ECO:0000313" key="2">
    <source>
        <dbReference type="EMBL" id="PBC32893.1"/>
    </source>
</evidence>
<accession>A0A2A3EM63</accession>
<keyword evidence="3" id="KW-1185">Reference proteome</keyword>
<sequence length="103" mass="11207">MTLENVVTVLLGGYIWRGGSASLSSSIYRRRSFSSAKDSKSRVIDTRNCLTCLATGLFTPKLSSVRRSSKHRVADKPNGTSPSQQTRKAKLATSEVLMDILTG</sequence>
<dbReference type="Proteomes" id="UP000242457">
    <property type="component" value="Unassembled WGS sequence"/>
</dbReference>
<evidence type="ECO:0000256" key="1">
    <source>
        <dbReference type="SAM" id="MobiDB-lite"/>
    </source>
</evidence>
<reference evidence="2 3" key="1">
    <citation type="submission" date="2014-07" db="EMBL/GenBank/DDBJ databases">
        <title>Genomic and transcriptomic analysis on Apis cerana provide comprehensive insights into honey bee biology.</title>
        <authorList>
            <person name="Diao Q."/>
            <person name="Sun L."/>
            <person name="Zheng H."/>
            <person name="Zheng H."/>
            <person name="Xu S."/>
            <person name="Wang S."/>
            <person name="Zeng Z."/>
            <person name="Hu F."/>
            <person name="Su S."/>
            <person name="Wu J."/>
        </authorList>
    </citation>
    <scope>NUCLEOTIDE SEQUENCE [LARGE SCALE GENOMIC DNA]</scope>
    <source>
        <tissue evidence="2">Pupae without intestine</tissue>
    </source>
</reference>
<gene>
    <name evidence="2" type="ORF">APICC_01691</name>
</gene>
<dbReference type="AlphaFoldDB" id="A0A2A3EM63"/>
<evidence type="ECO:0000313" key="3">
    <source>
        <dbReference type="Proteomes" id="UP000242457"/>
    </source>
</evidence>
<protein>
    <submittedName>
        <fullName evidence="2">Uncharacterized protein</fullName>
    </submittedName>
</protein>
<proteinExistence type="predicted"/>
<dbReference type="EMBL" id="KZ288211">
    <property type="protein sequence ID" value="PBC32893.1"/>
    <property type="molecule type" value="Genomic_DNA"/>
</dbReference>
<name>A0A2A3EM63_APICC</name>
<organism evidence="2 3">
    <name type="scientific">Apis cerana cerana</name>
    <name type="common">Oriental honeybee</name>
    <dbReference type="NCBI Taxonomy" id="94128"/>
    <lineage>
        <taxon>Eukaryota</taxon>
        <taxon>Metazoa</taxon>
        <taxon>Ecdysozoa</taxon>
        <taxon>Arthropoda</taxon>
        <taxon>Hexapoda</taxon>
        <taxon>Insecta</taxon>
        <taxon>Pterygota</taxon>
        <taxon>Neoptera</taxon>
        <taxon>Endopterygota</taxon>
        <taxon>Hymenoptera</taxon>
        <taxon>Apocrita</taxon>
        <taxon>Aculeata</taxon>
        <taxon>Apoidea</taxon>
        <taxon>Anthophila</taxon>
        <taxon>Apidae</taxon>
        <taxon>Apis</taxon>
    </lineage>
</organism>